<accession>A0A917V376</accession>
<keyword evidence="1" id="KW-0812">Transmembrane</keyword>
<feature type="transmembrane region" description="Helical" evidence="1">
    <location>
        <begin position="15"/>
        <end position="35"/>
    </location>
</feature>
<dbReference type="RefSeq" id="WP_188910863.1">
    <property type="nucleotide sequence ID" value="NZ_BMMF01000003.1"/>
</dbReference>
<organism evidence="2 3">
    <name type="scientific">Salinarimonas ramus</name>
    <dbReference type="NCBI Taxonomy" id="690164"/>
    <lineage>
        <taxon>Bacteria</taxon>
        <taxon>Pseudomonadati</taxon>
        <taxon>Pseudomonadota</taxon>
        <taxon>Alphaproteobacteria</taxon>
        <taxon>Hyphomicrobiales</taxon>
        <taxon>Salinarimonadaceae</taxon>
        <taxon>Salinarimonas</taxon>
    </lineage>
</organism>
<sequence>MNDVRRFGAPFSSRLAYAALVVGSGPTQIVSYGTLYYAFAVLEPSISSEFGWSSAWSFGCFSLALLVGGLGALAAIPRPASSRTSSRR</sequence>
<dbReference type="EMBL" id="BMMF01000003">
    <property type="protein sequence ID" value="GGK27941.1"/>
    <property type="molecule type" value="Genomic_DNA"/>
</dbReference>
<comment type="caution">
    <text evidence="2">The sequence shown here is derived from an EMBL/GenBank/DDBJ whole genome shotgun (WGS) entry which is preliminary data.</text>
</comment>
<protein>
    <submittedName>
        <fullName evidence="2">Uncharacterized protein</fullName>
    </submittedName>
</protein>
<evidence type="ECO:0000313" key="2">
    <source>
        <dbReference type="EMBL" id="GGK27941.1"/>
    </source>
</evidence>
<keyword evidence="1" id="KW-1133">Transmembrane helix</keyword>
<gene>
    <name evidence="2" type="ORF">GCM10011322_13090</name>
</gene>
<proteinExistence type="predicted"/>
<name>A0A917V376_9HYPH</name>
<keyword evidence="1" id="KW-0472">Membrane</keyword>
<reference evidence="2 3" key="1">
    <citation type="journal article" date="2014" name="Int. J. Syst. Evol. Microbiol.">
        <title>Complete genome sequence of Corynebacterium casei LMG S-19264T (=DSM 44701T), isolated from a smear-ripened cheese.</title>
        <authorList>
            <consortium name="US DOE Joint Genome Institute (JGI-PGF)"/>
            <person name="Walter F."/>
            <person name="Albersmeier A."/>
            <person name="Kalinowski J."/>
            <person name="Ruckert C."/>
        </authorList>
    </citation>
    <scope>NUCLEOTIDE SEQUENCE [LARGE SCALE GENOMIC DNA]</scope>
    <source>
        <strain evidence="2 3">CGMCC 1.9161</strain>
    </source>
</reference>
<keyword evidence="3" id="KW-1185">Reference proteome</keyword>
<evidence type="ECO:0000256" key="1">
    <source>
        <dbReference type="SAM" id="Phobius"/>
    </source>
</evidence>
<dbReference type="AlphaFoldDB" id="A0A917V376"/>
<evidence type="ECO:0000313" key="3">
    <source>
        <dbReference type="Proteomes" id="UP000600449"/>
    </source>
</evidence>
<feature type="transmembrane region" description="Helical" evidence="1">
    <location>
        <begin position="55"/>
        <end position="76"/>
    </location>
</feature>
<dbReference type="Proteomes" id="UP000600449">
    <property type="component" value="Unassembled WGS sequence"/>
</dbReference>